<evidence type="ECO:0008006" key="3">
    <source>
        <dbReference type="Google" id="ProtNLM"/>
    </source>
</evidence>
<gene>
    <name evidence="1" type="ORF">I306_02882</name>
</gene>
<evidence type="ECO:0000313" key="1">
    <source>
        <dbReference type="EMBL" id="KIR79920.1"/>
    </source>
</evidence>
<evidence type="ECO:0000313" key="2">
    <source>
        <dbReference type="Proteomes" id="UP000054272"/>
    </source>
</evidence>
<reference evidence="1 2" key="1">
    <citation type="submission" date="2015-01" db="EMBL/GenBank/DDBJ databases">
        <title>The Genome Sequence of Cryptococcus gattii EJB2.</title>
        <authorList>
            <consortium name="The Broad Institute Genomics Platform"/>
            <person name="Cuomo C."/>
            <person name="Litvintseva A."/>
            <person name="Chen Y."/>
            <person name="Heitman J."/>
            <person name="Sun S."/>
            <person name="Springer D."/>
            <person name="Dromer F."/>
            <person name="Young S."/>
            <person name="Zeng Q."/>
            <person name="Gargeya S."/>
            <person name="Abouelleil A."/>
            <person name="Alvarado L."/>
            <person name="Chapman S.B."/>
            <person name="Gainer-Dewar J."/>
            <person name="Goldberg J."/>
            <person name="Griggs A."/>
            <person name="Gujja S."/>
            <person name="Hansen M."/>
            <person name="Howarth C."/>
            <person name="Imamovic A."/>
            <person name="Larimer J."/>
            <person name="Murphy C."/>
            <person name="Naylor J."/>
            <person name="Pearson M."/>
            <person name="Priest M."/>
            <person name="Roberts A."/>
            <person name="Saif S."/>
            <person name="Shea T."/>
            <person name="Sykes S."/>
            <person name="Wortman J."/>
            <person name="Nusbaum C."/>
            <person name="Birren B."/>
        </authorList>
    </citation>
    <scope>NUCLEOTIDE SEQUENCE [LARGE SCALE GENOMIC DNA]</scope>
    <source>
        <strain evidence="1 2">EJB2</strain>
    </source>
</reference>
<sequence>MLRKAFAIPMLAAGLTPSFGETLPKNRFSLSNVAFLLAPLKPENASCQWVLALASTHLTLAPPMAMIKSHPHHPNSRLTGNHLPTLISIICYLMSMRNHRLCFRLGITLVWPAMGQ</sequence>
<proteinExistence type="predicted"/>
<keyword evidence="2" id="KW-1185">Reference proteome</keyword>
<organism evidence="1 2">
    <name type="scientific">Cryptococcus gattii EJB2</name>
    <dbReference type="NCBI Taxonomy" id="1296103"/>
    <lineage>
        <taxon>Eukaryota</taxon>
        <taxon>Fungi</taxon>
        <taxon>Dikarya</taxon>
        <taxon>Basidiomycota</taxon>
        <taxon>Agaricomycotina</taxon>
        <taxon>Tremellomycetes</taxon>
        <taxon>Tremellales</taxon>
        <taxon>Cryptococcaceae</taxon>
        <taxon>Cryptococcus</taxon>
        <taxon>Cryptococcus gattii species complex</taxon>
    </lineage>
</organism>
<dbReference type="Proteomes" id="UP000054272">
    <property type="component" value="Unassembled WGS sequence"/>
</dbReference>
<dbReference type="EMBL" id="KN848661">
    <property type="protein sequence ID" value="KIR79920.1"/>
    <property type="molecule type" value="Genomic_DNA"/>
</dbReference>
<protein>
    <recommendedName>
        <fullName evidence="3">Secreted protein</fullName>
    </recommendedName>
</protein>
<name>A0ABR5BW90_9TREE</name>
<accession>A0ABR5BW90</accession>